<evidence type="ECO:0000313" key="4">
    <source>
        <dbReference type="Proteomes" id="UP000654345"/>
    </source>
</evidence>
<evidence type="ECO:0000313" key="3">
    <source>
        <dbReference type="EMBL" id="GHO59314.1"/>
    </source>
</evidence>
<feature type="transmembrane region" description="Helical" evidence="1">
    <location>
        <begin position="383"/>
        <end position="402"/>
    </location>
</feature>
<dbReference type="PANTHER" id="PTHR45138:SF9">
    <property type="entry name" value="DIGUANYLATE CYCLASE DGCM-RELATED"/>
    <property type="match status" value="1"/>
</dbReference>
<evidence type="ECO:0000256" key="1">
    <source>
        <dbReference type="SAM" id="Phobius"/>
    </source>
</evidence>
<feature type="transmembrane region" description="Helical" evidence="1">
    <location>
        <begin position="272"/>
        <end position="293"/>
    </location>
</feature>
<dbReference type="SUPFAM" id="SSF55073">
    <property type="entry name" value="Nucleotide cyclase"/>
    <property type="match status" value="1"/>
</dbReference>
<comment type="caution">
    <text evidence="3">The sequence shown here is derived from an EMBL/GenBank/DDBJ whole genome shotgun (WGS) entry which is preliminary data.</text>
</comment>
<dbReference type="PROSITE" id="PS50887">
    <property type="entry name" value="GGDEF"/>
    <property type="match status" value="1"/>
</dbReference>
<evidence type="ECO:0000259" key="2">
    <source>
        <dbReference type="PROSITE" id="PS50887"/>
    </source>
</evidence>
<proteinExistence type="predicted"/>
<dbReference type="EMBL" id="BNJG01000003">
    <property type="protein sequence ID" value="GHO59314.1"/>
    <property type="molecule type" value="Genomic_DNA"/>
</dbReference>
<organism evidence="3 4">
    <name type="scientific">Ktedonobacter robiniae</name>
    <dbReference type="NCBI Taxonomy" id="2778365"/>
    <lineage>
        <taxon>Bacteria</taxon>
        <taxon>Bacillati</taxon>
        <taxon>Chloroflexota</taxon>
        <taxon>Ktedonobacteria</taxon>
        <taxon>Ktedonobacterales</taxon>
        <taxon>Ktedonobacteraceae</taxon>
        <taxon>Ktedonobacter</taxon>
    </lineage>
</organism>
<dbReference type="SMART" id="SM00267">
    <property type="entry name" value="GGDEF"/>
    <property type="match status" value="1"/>
</dbReference>
<dbReference type="CDD" id="cd01949">
    <property type="entry name" value="GGDEF"/>
    <property type="match status" value="1"/>
</dbReference>
<feature type="transmembrane region" description="Helical" evidence="1">
    <location>
        <begin position="299"/>
        <end position="320"/>
    </location>
</feature>
<name>A0ABQ3V2D1_9CHLR</name>
<feature type="transmembrane region" description="Helical" evidence="1">
    <location>
        <begin position="71"/>
        <end position="88"/>
    </location>
</feature>
<accession>A0ABQ3V2D1</accession>
<feature type="transmembrane region" description="Helical" evidence="1">
    <location>
        <begin position="242"/>
        <end position="260"/>
    </location>
</feature>
<feature type="transmembrane region" description="Helical" evidence="1">
    <location>
        <begin position="139"/>
        <end position="159"/>
    </location>
</feature>
<feature type="transmembrane region" description="Helical" evidence="1">
    <location>
        <begin position="206"/>
        <end position="230"/>
    </location>
</feature>
<keyword evidence="1" id="KW-0472">Membrane</keyword>
<feature type="transmembrane region" description="Helical" evidence="1">
    <location>
        <begin position="171"/>
        <end position="194"/>
    </location>
</feature>
<feature type="transmembrane region" description="Helical" evidence="1">
    <location>
        <begin position="100"/>
        <end position="118"/>
    </location>
</feature>
<dbReference type="RefSeq" id="WP_201375511.1">
    <property type="nucleotide sequence ID" value="NZ_BNJG01000003.1"/>
</dbReference>
<keyword evidence="4" id="KW-1185">Reference proteome</keyword>
<reference evidence="3 4" key="1">
    <citation type="journal article" date="2021" name="Int. J. Syst. Evol. Microbiol.">
        <title>Reticulibacter mediterranei gen. nov., sp. nov., within the new family Reticulibacteraceae fam. nov., and Ktedonospora formicarum gen. nov., sp. nov., Ktedonobacter robiniae sp. nov., Dictyobacter formicarum sp. nov. and Dictyobacter arantiisoli sp. nov., belonging to the class Ktedonobacteria.</title>
        <authorList>
            <person name="Yabe S."/>
            <person name="Zheng Y."/>
            <person name="Wang C.M."/>
            <person name="Sakai Y."/>
            <person name="Abe K."/>
            <person name="Yokota A."/>
            <person name="Donadio S."/>
            <person name="Cavaletti L."/>
            <person name="Monciardini P."/>
        </authorList>
    </citation>
    <scope>NUCLEOTIDE SEQUENCE [LARGE SCALE GENOMIC DNA]</scope>
    <source>
        <strain evidence="3 4">SOSP1-30</strain>
    </source>
</reference>
<protein>
    <recommendedName>
        <fullName evidence="2">GGDEF domain-containing protein</fullName>
    </recommendedName>
</protein>
<gene>
    <name evidence="3" type="ORF">KSB_77890</name>
</gene>
<dbReference type="InterPro" id="IPR000160">
    <property type="entry name" value="GGDEF_dom"/>
</dbReference>
<keyword evidence="1" id="KW-0812">Transmembrane</keyword>
<dbReference type="InterPro" id="IPR050469">
    <property type="entry name" value="Diguanylate_Cyclase"/>
</dbReference>
<dbReference type="InterPro" id="IPR029787">
    <property type="entry name" value="Nucleotide_cyclase"/>
</dbReference>
<feature type="transmembrane region" description="Helical" evidence="1">
    <location>
        <begin position="352"/>
        <end position="371"/>
    </location>
</feature>
<feature type="domain" description="GGDEF" evidence="2">
    <location>
        <begin position="455"/>
        <end position="587"/>
    </location>
</feature>
<keyword evidence="1" id="KW-1133">Transmembrane helix</keyword>
<dbReference type="Gene3D" id="3.30.70.270">
    <property type="match status" value="1"/>
</dbReference>
<dbReference type="Pfam" id="PF00990">
    <property type="entry name" value="GGDEF"/>
    <property type="match status" value="1"/>
</dbReference>
<dbReference type="NCBIfam" id="TIGR00254">
    <property type="entry name" value="GGDEF"/>
    <property type="match status" value="1"/>
</dbReference>
<dbReference type="PANTHER" id="PTHR45138">
    <property type="entry name" value="REGULATORY COMPONENTS OF SENSORY TRANSDUCTION SYSTEM"/>
    <property type="match status" value="1"/>
</dbReference>
<dbReference type="InterPro" id="IPR043128">
    <property type="entry name" value="Rev_trsase/Diguanyl_cyclase"/>
</dbReference>
<feature type="transmembrane region" description="Helical" evidence="1">
    <location>
        <begin position="23"/>
        <end position="40"/>
    </location>
</feature>
<sequence length="592" mass="65444">MDHENHGHHSNTSEPIPRSSPDPLLVAKFLLPVFVKISLYRRRFFSTAAMTMAASHDSETPTPTTSIPPRVFVGLLLGSLVLGAFSFLRPFSLTFGGQLLDALSILYALFLALVCFRGSWERLRMVGPPGTGTRTGQHFIPFLLGMSTLWAALALLGWVSETMWTQRASTYPTLFHVLELGVYPFFIAAVLLLPSPNLSRLSRLRILLDSLIILATVVTLYVYVFAVPMLVTTRLTLLEKTLGSLFVTANLVSLFCLLFVAFQTVHVGIRQVIALLTLAMVIFLVGHVVYYTLLHSAEAILTTGPTPGLLGSLTLIAVAAQRMRRVLVQGTPAERGPTVLLEETWAFAHWKIWLVSILVLIFALLLVSLAIQPANVYTPARLQVVEFGGTGILTLLVLRQLLVTHELYSLKRDLREKNAQLDRLAASDPLTGVPNYRRLVNTLDEELELAKAQQAPCSVLFMDIDQFKAVNDQYGHALGDLVLCQVARLAASLLRSKDCLGRWGGEEFVAILPGQGPTEAFIAAERIRMRVSEQVFADQKDLHVSCSLGVATYPQMATEREQLLICADQAMYEAKRLGRNQTCLAKLEKNII</sequence>
<dbReference type="Proteomes" id="UP000654345">
    <property type="component" value="Unassembled WGS sequence"/>
</dbReference>